<feature type="domain" description="Aminoacyl-tRNA synthetase class Ia" evidence="9">
    <location>
        <begin position="15"/>
        <end position="585"/>
    </location>
</feature>
<feature type="short sequence motif" description="'HIGH' region" evidence="8">
    <location>
        <begin position="43"/>
        <end position="53"/>
    </location>
</feature>
<dbReference type="SUPFAM" id="SSF52374">
    <property type="entry name" value="Nucleotidylyl transferase"/>
    <property type="match status" value="1"/>
</dbReference>
<comment type="caution">
    <text evidence="12">The sequence shown here is derived from an EMBL/GenBank/DDBJ whole genome shotgun (WGS) entry which is preliminary data.</text>
</comment>
<comment type="similarity">
    <text evidence="8">Belongs to the class-I aminoacyl-tRNA synthetase family. ValS type 1 subfamily.</text>
</comment>
<evidence type="ECO:0000256" key="5">
    <source>
        <dbReference type="ARBA" id="ARBA00022917"/>
    </source>
</evidence>
<dbReference type="InterPro" id="IPR009008">
    <property type="entry name" value="Val/Leu/Ile-tRNA-synth_edit"/>
</dbReference>
<protein>
    <recommendedName>
        <fullName evidence="8">Valine--tRNA ligase</fullName>
        <ecNumber evidence="8">6.1.1.9</ecNumber>
    </recommendedName>
    <alternativeName>
        <fullName evidence="8">Valyl-tRNA synthetase</fullName>
        <shortName evidence="8">ValRS</shortName>
    </alternativeName>
</protein>
<dbReference type="Proteomes" id="UP001218579">
    <property type="component" value="Unassembled WGS sequence"/>
</dbReference>
<dbReference type="SUPFAM" id="SSF47323">
    <property type="entry name" value="Anticodon-binding domain of a subclass of class I aminoacyl-tRNA synthetases"/>
    <property type="match status" value="1"/>
</dbReference>
<evidence type="ECO:0000256" key="4">
    <source>
        <dbReference type="ARBA" id="ARBA00022840"/>
    </source>
</evidence>
<keyword evidence="8" id="KW-0175">Coiled coil</keyword>
<keyword evidence="13" id="KW-1185">Reference proteome</keyword>
<dbReference type="InterPro" id="IPR009080">
    <property type="entry name" value="tRNAsynth_Ia_anticodon-bd"/>
</dbReference>
<sequence length="907" mass="102099">MLNKTFDPKSVEPRLYEMWETSGAFKPTDKEGAESFSIVIPPPNVTGSLHIGHALNNTLQDVLIRFERMRGKAALWLPGTDHAGIATQMVVERQLAAAGQQSRRDMGREAFVQKVWDWKAESGGTIVGQLRRLGASCDWSRERFTLDEGLSAAVRKVFVQLHKEGLIYRDKRLVNWDPYFQTAISDLEVEQKEVDGAYYHFAYPLADGLTYQHPIKDEEGNETFETRDYIVVATTRPETMLGDTAVAVHPDDERYKGLVGKEVILPIVGRRIPIVADDYADPAKGSGAVKITPAHDFNDFQVGKRQGLESINILDGQARLNDTVPEAYRGQDRFAARKAIIAEIENLGLLKEIEKTRHMVPHGDRSGVVIEPYLTDQWYVNAGELAKDALAAVEDGRTVFEPKNWEKTYFEWLRNIEPWCVSRQLWWGHRIPAWFGPDGAIFVEETESQAFAVAKAHYGKDVELTQDEDVLDTWFSSALWPFSTMGWPEQTKDLERFYPTHTLITGFDIIFFWVARMMMMGLHFTGKAPFERVFINALVRDDKGQKMSKSKGNVMDPLVLIDEFGADALRFTMTAMSGQGRDIKLAKQRIEGYRNFGTKLWNAARFAQMNECAHAEGFDPANVELTLSRWIRGEVQKTVQAVTTALEACAFDDAASALYKFVWNVVCDWYLELAKPILNGDDEVAKAEIRATTAWVLDQCLILLHPVMPFITEELWDKTANGVHSNPLIVQSWPEFKADWIDASADDEINWLIDLISEVRSIRSEMNVPGSARPSLAFTGVVGKTSEYLDRHIQTINSLGRLKGEWSFTDKESDPSITGSVPFIAGDATGHLAIAEFIDLKAEEARLLKDIAAFDKSIDGTRRKLDNPEFVKKAPEEVIEENRERLAEAEGGKAKLAAALERLKAAL</sequence>
<dbReference type="InterPro" id="IPR037118">
    <property type="entry name" value="Val-tRNA_synth_C_sf"/>
</dbReference>
<dbReference type="NCBIfam" id="TIGR00422">
    <property type="entry name" value="valS"/>
    <property type="match status" value="1"/>
</dbReference>
<dbReference type="SUPFAM" id="SSF46589">
    <property type="entry name" value="tRNA-binding arm"/>
    <property type="match status" value="1"/>
</dbReference>
<keyword evidence="6 8" id="KW-0030">Aminoacyl-tRNA synthetase</keyword>
<dbReference type="EC" id="6.1.1.9" evidence="8"/>
<dbReference type="InterPro" id="IPR010978">
    <property type="entry name" value="tRNA-bd_arm"/>
</dbReference>
<dbReference type="GO" id="GO:0004832">
    <property type="term" value="F:valine-tRNA ligase activity"/>
    <property type="evidence" value="ECO:0007669"/>
    <property type="project" value="UniProtKB-EC"/>
</dbReference>
<feature type="short sequence motif" description="'KMSKS' region" evidence="8">
    <location>
        <begin position="546"/>
        <end position="550"/>
    </location>
</feature>
<evidence type="ECO:0000256" key="7">
    <source>
        <dbReference type="ARBA" id="ARBA00047552"/>
    </source>
</evidence>
<comment type="domain">
    <text evidence="8">The C-terminal coiled-coil domain is crucial for aminoacylation activity.</text>
</comment>
<evidence type="ECO:0000313" key="13">
    <source>
        <dbReference type="Proteomes" id="UP001218579"/>
    </source>
</evidence>
<evidence type="ECO:0000256" key="6">
    <source>
        <dbReference type="ARBA" id="ARBA00023146"/>
    </source>
</evidence>
<evidence type="ECO:0000259" key="9">
    <source>
        <dbReference type="Pfam" id="PF00133"/>
    </source>
</evidence>
<dbReference type="Gene3D" id="1.10.730.10">
    <property type="entry name" value="Isoleucyl-tRNA Synthetase, Domain 1"/>
    <property type="match status" value="1"/>
</dbReference>
<gene>
    <name evidence="8" type="primary">valS</name>
    <name evidence="12" type="ORF">PQU98_02545</name>
</gene>
<dbReference type="Pfam" id="PF08264">
    <property type="entry name" value="Anticodon_1"/>
    <property type="match status" value="1"/>
</dbReference>
<keyword evidence="2 8" id="KW-0436">Ligase</keyword>
<keyword evidence="3 8" id="KW-0547">Nucleotide-binding</keyword>
<keyword evidence="4 8" id="KW-0067">ATP-binding</keyword>
<evidence type="ECO:0000259" key="11">
    <source>
        <dbReference type="Pfam" id="PF10458"/>
    </source>
</evidence>
<evidence type="ECO:0000256" key="2">
    <source>
        <dbReference type="ARBA" id="ARBA00022598"/>
    </source>
</evidence>
<dbReference type="Pfam" id="PF00133">
    <property type="entry name" value="tRNA-synt_1"/>
    <property type="match status" value="1"/>
</dbReference>
<dbReference type="Gene3D" id="3.90.740.10">
    <property type="entry name" value="Valyl/Leucyl/Isoleucyl-tRNA synthetase, editing domain"/>
    <property type="match status" value="2"/>
</dbReference>
<evidence type="ECO:0000259" key="10">
    <source>
        <dbReference type="Pfam" id="PF08264"/>
    </source>
</evidence>
<comment type="subcellular location">
    <subcellularLocation>
        <location evidence="8">Cytoplasm</location>
    </subcellularLocation>
</comment>
<dbReference type="PROSITE" id="PS00178">
    <property type="entry name" value="AA_TRNA_LIGASE_I"/>
    <property type="match status" value="1"/>
</dbReference>
<dbReference type="PANTHER" id="PTHR11946">
    <property type="entry name" value="VALYL-TRNA SYNTHETASES"/>
    <property type="match status" value="1"/>
</dbReference>
<feature type="domain" description="Valyl-tRNA synthetase tRNA-binding arm" evidence="11">
    <location>
        <begin position="839"/>
        <end position="904"/>
    </location>
</feature>
<dbReference type="InterPro" id="IPR033705">
    <property type="entry name" value="Anticodon_Ia_Val"/>
</dbReference>
<accession>A0ABT5HG77</accession>
<dbReference type="SUPFAM" id="SSF50677">
    <property type="entry name" value="ValRS/IleRS/LeuRS editing domain"/>
    <property type="match status" value="1"/>
</dbReference>
<dbReference type="HAMAP" id="MF_02004">
    <property type="entry name" value="Val_tRNA_synth_type1"/>
    <property type="match status" value="1"/>
</dbReference>
<dbReference type="InterPro" id="IPR014729">
    <property type="entry name" value="Rossmann-like_a/b/a_fold"/>
</dbReference>
<comment type="domain">
    <text evidence="8">ValRS has two distinct active sites: one for aminoacylation and one for editing. The misactivated threonine is translocated from the active site to the editing site.</text>
</comment>
<evidence type="ECO:0000313" key="12">
    <source>
        <dbReference type="EMBL" id="MDC7674993.1"/>
    </source>
</evidence>
<evidence type="ECO:0000256" key="1">
    <source>
        <dbReference type="ARBA" id="ARBA00022490"/>
    </source>
</evidence>
<dbReference type="InterPro" id="IPR013155">
    <property type="entry name" value="M/V/L/I-tRNA-synth_anticd-bd"/>
</dbReference>
<dbReference type="EMBL" id="JAQQKV010000001">
    <property type="protein sequence ID" value="MDC7674993.1"/>
    <property type="molecule type" value="Genomic_DNA"/>
</dbReference>
<dbReference type="Gene3D" id="1.10.287.380">
    <property type="entry name" value="Valyl-tRNA synthetase, C-terminal domain"/>
    <property type="match status" value="1"/>
</dbReference>
<dbReference type="Pfam" id="PF10458">
    <property type="entry name" value="Val_tRNA-synt_C"/>
    <property type="match status" value="1"/>
</dbReference>
<dbReference type="NCBIfam" id="NF004349">
    <property type="entry name" value="PRK05729.1"/>
    <property type="match status" value="1"/>
</dbReference>
<feature type="domain" description="Methionyl/Valyl/Leucyl/Isoleucyl-tRNA synthetase anticodon-binding" evidence="10">
    <location>
        <begin position="629"/>
        <end position="772"/>
    </location>
</feature>
<dbReference type="PANTHER" id="PTHR11946:SF93">
    <property type="entry name" value="VALINE--TRNA LIGASE, CHLOROPLASTIC_MITOCHONDRIAL 2"/>
    <property type="match status" value="1"/>
</dbReference>
<dbReference type="CDD" id="cd07962">
    <property type="entry name" value="Anticodon_Ia_Val"/>
    <property type="match status" value="1"/>
</dbReference>
<organism evidence="12 13">
    <name type="scientific">Asticcacaulis machinosus</name>
    <dbReference type="NCBI Taxonomy" id="2984211"/>
    <lineage>
        <taxon>Bacteria</taxon>
        <taxon>Pseudomonadati</taxon>
        <taxon>Pseudomonadota</taxon>
        <taxon>Alphaproteobacteria</taxon>
        <taxon>Caulobacterales</taxon>
        <taxon>Caulobacteraceae</taxon>
        <taxon>Asticcacaulis</taxon>
    </lineage>
</organism>
<dbReference type="InterPro" id="IPR002303">
    <property type="entry name" value="Valyl-tRNA_ligase"/>
</dbReference>
<dbReference type="PRINTS" id="PR00986">
    <property type="entry name" value="TRNASYNTHVAL"/>
</dbReference>
<feature type="binding site" evidence="8">
    <location>
        <position position="549"/>
    </location>
    <ligand>
        <name>ATP</name>
        <dbReference type="ChEBI" id="CHEBI:30616"/>
    </ligand>
</feature>
<dbReference type="Gene3D" id="3.40.50.620">
    <property type="entry name" value="HUPs"/>
    <property type="match status" value="2"/>
</dbReference>
<dbReference type="RefSeq" id="WP_272743298.1">
    <property type="nucleotide sequence ID" value="NZ_JAQQKV010000001.1"/>
</dbReference>
<dbReference type="CDD" id="cd00817">
    <property type="entry name" value="ValRS_core"/>
    <property type="match status" value="1"/>
</dbReference>
<reference evidence="12 13" key="1">
    <citation type="submission" date="2023-01" db="EMBL/GenBank/DDBJ databases">
        <title>Novel species of the genus Asticcacaulis isolated from rivers.</title>
        <authorList>
            <person name="Lu H."/>
        </authorList>
    </citation>
    <scope>NUCLEOTIDE SEQUENCE [LARGE SCALE GENOMIC DNA]</scope>
    <source>
        <strain evidence="12 13">LKC15W</strain>
    </source>
</reference>
<name>A0ABT5HG77_9CAUL</name>
<comment type="catalytic activity">
    <reaction evidence="7 8">
        <text>tRNA(Val) + L-valine + ATP = L-valyl-tRNA(Val) + AMP + diphosphate</text>
        <dbReference type="Rhea" id="RHEA:10704"/>
        <dbReference type="Rhea" id="RHEA-COMP:9672"/>
        <dbReference type="Rhea" id="RHEA-COMP:9708"/>
        <dbReference type="ChEBI" id="CHEBI:30616"/>
        <dbReference type="ChEBI" id="CHEBI:33019"/>
        <dbReference type="ChEBI" id="CHEBI:57762"/>
        <dbReference type="ChEBI" id="CHEBI:78442"/>
        <dbReference type="ChEBI" id="CHEBI:78537"/>
        <dbReference type="ChEBI" id="CHEBI:456215"/>
        <dbReference type="EC" id="6.1.1.9"/>
    </reaction>
</comment>
<comment type="subunit">
    <text evidence="8">Monomer.</text>
</comment>
<proteinExistence type="inferred from homology"/>
<dbReference type="InterPro" id="IPR019499">
    <property type="entry name" value="Val-tRNA_synth_tRNA-bd"/>
</dbReference>
<evidence type="ECO:0000256" key="3">
    <source>
        <dbReference type="ARBA" id="ARBA00022741"/>
    </source>
</evidence>
<dbReference type="InterPro" id="IPR001412">
    <property type="entry name" value="aa-tRNA-synth_I_CS"/>
</dbReference>
<evidence type="ECO:0000256" key="8">
    <source>
        <dbReference type="HAMAP-Rule" id="MF_02004"/>
    </source>
</evidence>
<dbReference type="InterPro" id="IPR002300">
    <property type="entry name" value="aa-tRNA-synth_Ia"/>
</dbReference>
<keyword evidence="5 8" id="KW-0648">Protein biosynthesis</keyword>
<keyword evidence="1 8" id="KW-0963">Cytoplasm</keyword>
<comment type="function">
    <text evidence="8">Catalyzes the attachment of valine to tRNA(Val). As ValRS can inadvertently accommodate and process structurally similar amino acids such as threonine, to avoid such errors, it has a 'posttransfer' editing activity that hydrolyzes mischarged Thr-tRNA(Val) in a tRNA-dependent manner.</text>
</comment>